<dbReference type="PANTHER" id="PTHR33713:SF6">
    <property type="entry name" value="ANTITOXIN YEFM"/>
    <property type="match status" value="1"/>
</dbReference>
<dbReference type="NCBIfam" id="TIGR01552">
    <property type="entry name" value="phd_fam"/>
    <property type="match status" value="1"/>
</dbReference>
<dbReference type="Gene3D" id="6.10.250.330">
    <property type="match status" value="1"/>
</dbReference>
<comment type="similarity">
    <text evidence="1 2">Belongs to the phD/YefM antitoxin family.</text>
</comment>
<evidence type="ECO:0000256" key="2">
    <source>
        <dbReference type="RuleBase" id="RU362080"/>
    </source>
</evidence>
<dbReference type="InterPro" id="IPR051405">
    <property type="entry name" value="phD/YefM_antitoxin"/>
</dbReference>
<dbReference type="AlphaFoldDB" id="A0A1S7TRQ6"/>
<comment type="caution">
    <text evidence="3">The sequence shown here is derived from an EMBL/GenBank/DDBJ whole genome shotgun (WGS) entry which is preliminary data.</text>
</comment>
<sequence>MRTVMFSKARESLASLLDEVSQDRVTVEIVRRDKPSAVLIDKDEYEGLMETLHLCSSPENFARLRKSMSDVDAGTFESHDLID</sequence>
<protein>
    <recommendedName>
        <fullName evidence="2">Antitoxin</fullName>
    </recommendedName>
</protein>
<dbReference type="Gene3D" id="3.40.1620.10">
    <property type="entry name" value="YefM-like domain"/>
    <property type="match status" value="1"/>
</dbReference>
<evidence type="ECO:0000313" key="3">
    <source>
        <dbReference type="EMBL" id="CVI57282.1"/>
    </source>
</evidence>
<dbReference type="InterPro" id="IPR036165">
    <property type="entry name" value="YefM-like_sf"/>
</dbReference>
<comment type="function">
    <text evidence="2">Antitoxin component of a type II toxin-antitoxin (TA) system.</text>
</comment>
<dbReference type="RefSeq" id="WP_035260938.1">
    <property type="nucleotide sequence ID" value="NZ_LT009775.1"/>
</dbReference>
<dbReference type="EMBL" id="FCNP01000027">
    <property type="protein sequence ID" value="CVI57282.1"/>
    <property type="molecule type" value="Genomic_DNA"/>
</dbReference>
<evidence type="ECO:0000256" key="1">
    <source>
        <dbReference type="ARBA" id="ARBA00009981"/>
    </source>
</evidence>
<dbReference type="SUPFAM" id="SSF143120">
    <property type="entry name" value="YefM-like"/>
    <property type="match status" value="1"/>
</dbReference>
<dbReference type="PANTHER" id="PTHR33713">
    <property type="entry name" value="ANTITOXIN YAFN-RELATED"/>
    <property type="match status" value="1"/>
</dbReference>
<gene>
    <name evidence="3" type="ORF">AGR7A_Cc70015</name>
</gene>
<dbReference type="Proteomes" id="UP000192140">
    <property type="component" value="Unassembled WGS sequence"/>
</dbReference>
<dbReference type="InterPro" id="IPR006442">
    <property type="entry name" value="Antitoxin_Phd/YefM"/>
</dbReference>
<reference evidence="3" key="1">
    <citation type="submission" date="2016-01" db="EMBL/GenBank/DDBJ databases">
        <authorList>
            <person name="Regsiter A."/>
            <person name="william w."/>
        </authorList>
    </citation>
    <scope>NUCLEOTIDE SEQUENCE</scope>
    <source>
        <strain evidence="3">NCPPB 1641</strain>
    </source>
</reference>
<accession>A0A1S7TRQ6</accession>
<dbReference type="Pfam" id="PF02604">
    <property type="entry name" value="PhdYeFM_antitox"/>
    <property type="match status" value="1"/>
</dbReference>
<name>A0A1S7TRQ6_9HYPH</name>
<proteinExistence type="inferred from homology"/>
<keyword evidence="4" id="KW-1185">Reference proteome</keyword>
<evidence type="ECO:0000313" key="4">
    <source>
        <dbReference type="Proteomes" id="UP000192140"/>
    </source>
</evidence>
<organism evidence="3 4">
    <name type="scientific">Agrobacterium deltaense NCPPB 1641</name>
    <dbReference type="NCBI Taxonomy" id="1183425"/>
    <lineage>
        <taxon>Bacteria</taxon>
        <taxon>Pseudomonadati</taxon>
        <taxon>Pseudomonadota</taxon>
        <taxon>Alphaproteobacteria</taxon>
        <taxon>Hyphomicrobiales</taxon>
        <taxon>Rhizobiaceae</taxon>
        <taxon>Rhizobium/Agrobacterium group</taxon>
        <taxon>Agrobacterium</taxon>
    </lineage>
</organism>